<keyword evidence="3" id="KW-1185">Reference proteome</keyword>
<name>A0A9E8ZK76_9CYAN</name>
<dbReference type="EMBL" id="CP113797">
    <property type="protein sequence ID" value="WAL60011.1"/>
    <property type="molecule type" value="Genomic_DNA"/>
</dbReference>
<dbReference type="Proteomes" id="UP001163152">
    <property type="component" value="Chromosome"/>
</dbReference>
<organism evidence="2 3">
    <name type="scientific">Thermocoleostomius sinensis A174</name>
    <dbReference type="NCBI Taxonomy" id="2016057"/>
    <lineage>
        <taxon>Bacteria</taxon>
        <taxon>Bacillati</taxon>
        <taxon>Cyanobacteriota</taxon>
        <taxon>Cyanophyceae</taxon>
        <taxon>Oculatellales</taxon>
        <taxon>Oculatellaceae</taxon>
        <taxon>Thermocoleostomius</taxon>
    </lineage>
</organism>
<dbReference type="AlphaFoldDB" id="A0A9E8ZK76"/>
<evidence type="ECO:0000256" key="1">
    <source>
        <dbReference type="SAM" id="MobiDB-lite"/>
    </source>
</evidence>
<accession>A0A9E8ZK76</accession>
<feature type="region of interest" description="Disordered" evidence="1">
    <location>
        <begin position="39"/>
        <end position="62"/>
    </location>
</feature>
<evidence type="ECO:0000313" key="3">
    <source>
        <dbReference type="Proteomes" id="UP001163152"/>
    </source>
</evidence>
<protein>
    <submittedName>
        <fullName evidence="2">Uncharacterized protein</fullName>
    </submittedName>
</protein>
<dbReference type="RefSeq" id="WP_268609842.1">
    <property type="nucleotide sequence ID" value="NZ_CP113797.1"/>
</dbReference>
<feature type="compositionally biased region" description="Basic and acidic residues" evidence="1">
    <location>
        <begin position="44"/>
        <end position="53"/>
    </location>
</feature>
<gene>
    <name evidence="2" type="ORF">OXH18_23030</name>
</gene>
<proteinExistence type="predicted"/>
<sequence>MKTTYTESEYQVRIVRSAHDEQEVILTRQTQDVIITEGAPCEVRGLRDDEKVPTPEPPSPPQ</sequence>
<dbReference type="KEGG" id="tsin:OXH18_23030"/>
<evidence type="ECO:0000313" key="2">
    <source>
        <dbReference type="EMBL" id="WAL60011.1"/>
    </source>
</evidence>
<reference evidence="2" key="1">
    <citation type="submission" date="2022-12" db="EMBL/GenBank/DDBJ databases">
        <title>Polyphasic identification of a Novel Hot-Spring Cyanobacterium Ocullathermofonsia sinensis gen nov. sp. nov. and Genomic Insights on its Adaptations to the Thermal Habitat.</title>
        <authorList>
            <person name="Daroch M."/>
            <person name="Tang J."/>
            <person name="Jiang Y."/>
        </authorList>
    </citation>
    <scope>NUCLEOTIDE SEQUENCE</scope>
    <source>
        <strain evidence="2">PKUAC-SCTA174</strain>
    </source>
</reference>